<keyword evidence="4" id="KW-1185">Reference proteome</keyword>
<proteinExistence type="predicted"/>
<evidence type="ECO:0000256" key="1">
    <source>
        <dbReference type="SAM" id="MobiDB-lite"/>
    </source>
</evidence>
<dbReference type="PANTHER" id="PTHR37348:SF1">
    <property type="entry name" value="SPERM-EGG FUSION PROTEIN LLCFC1"/>
    <property type="match status" value="1"/>
</dbReference>
<reference evidence="3" key="1">
    <citation type="submission" date="2019-10" db="EMBL/GenBank/DDBJ databases">
        <authorList>
            <person name="Soares A.E.R."/>
            <person name="Aleixo A."/>
            <person name="Schneider P."/>
            <person name="Miyaki C.Y."/>
            <person name="Schneider M.P."/>
            <person name="Mello C."/>
            <person name="Vasconcelos A.T.R."/>
        </authorList>
    </citation>
    <scope>NUCLEOTIDE SEQUENCE</scope>
    <source>
        <tissue evidence="3">Muscle</tissue>
    </source>
</reference>
<evidence type="ECO:0000313" key="4">
    <source>
        <dbReference type="Proteomes" id="UP001145742"/>
    </source>
</evidence>
<gene>
    <name evidence="3" type="ORF">WISP_38346</name>
</gene>
<evidence type="ECO:0000313" key="3">
    <source>
        <dbReference type="EMBL" id="KAJ7422352.1"/>
    </source>
</evidence>
<protein>
    <submittedName>
        <fullName evidence="3">Uncharacterized protein</fullName>
    </submittedName>
</protein>
<feature type="transmembrane region" description="Helical" evidence="2">
    <location>
        <begin position="6"/>
        <end position="28"/>
    </location>
</feature>
<keyword evidence="2" id="KW-0812">Transmembrane</keyword>
<sequence>MGYNPTLTVFLGFTIYLMGMFPVTYCSVLSKAFAPVKSQTMTHTAKNGQQEANSLPMIHSTKDEQQEGSSSSAVPGWEEMVEAFVASSTGEGMEVIDMVQPEDSETLSNSAVKDLLLDLALSLNIGSIVLVFYA</sequence>
<accession>A0ABQ9DKP1</accession>
<dbReference type="Pfam" id="PF15838">
    <property type="entry name" value="LLCFC1"/>
    <property type="match status" value="1"/>
</dbReference>
<evidence type="ECO:0000256" key="2">
    <source>
        <dbReference type="SAM" id="Phobius"/>
    </source>
</evidence>
<keyword evidence="2" id="KW-0472">Membrane</keyword>
<feature type="compositionally biased region" description="Polar residues" evidence="1">
    <location>
        <begin position="44"/>
        <end position="53"/>
    </location>
</feature>
<dbReference type="InterPro" id="IPR031684">
    <property type="entry name" value="LLCFC1"/>
</dbReference>
<dbReference type="EMBL" id="WHWB01033043">
    <property type="protein sequence ID" value="KAJ7422352.1"/>
    <property type="molecule type" value="Genomic_DNA"/>
</dbReference>
<keyword evidence="2" id="KW-1133">Transmembrane helix</keyword>
<feature type="region of interest" description="Disordered" evidence="1">
    <location>
        <begin position="44"/>
        <end position="74"/>
    </location>
</feature>
<name>A0ABQ9DKP1_9PASS</name>
<organism evidence="3 4">
    <name type="scientific">Willisornis vidua</name>
    <name type="common">Xingu scale-backed antbird</name>
    <dbReference type="NCBI Taxonomy" id="1566151"/>
    <lineage>
        <taxon>Eukaryota</taxon>
        <taxon>Metazoa</taxon>
        <taxon>Chordata</taxon>
        <taxon>Craniata</taxon>
        <taxon>Vertebrata</taxon>
        <taxon>Euteleostomi</taxon>
        <taxon>Archelosauria</taxon>
        <taxon>Archosauria</taxon>
        <taxon>Dinosauria</taxon>
        <taxon>Saurischia</taxon>
        <taxon>Theropoda</taxon>
        <taxon>Coelurosauria</taxon>
        <taxon>Aves</taxon>
        <taxon>Neognathae</taxon>
        <taxon>Neoaves</taxon>
        <taxon>Telluraves</taxon>
        <taxon>Australaves</taxon>
        <taxon>Passeriformes</taxon>
        <taxon>Thamnophilidae</taxon>
        <taxon>Willisornis</taxon>
    </lineage>
</organism>
<dbReference type="PANTHER" id="PTHR37348">
    <property type="entry name" value="LLLL AND CFNLAS MOTIF-CONTAINING PROTEIN 1"/>
    <property type="match status" value="1"/>
</dbReference>
<comment type="caution">
    <text evidence="3">The sequence shown here is derived from an EMBL/GenBank/DDBJ whole genome shotgun (WGS) entry which is preliminary data.</text>
</comment>
<dbReference type="Proteomes" id="UP001145742">
    <property type="component" value="Unassembled WGS sequence"/>
</dbReference>